<dbReference type="Proteomes" id="UP000192738">
    <property type="component" value="Unassembled WGS sequence"/>
</dbReference>
<evidence type="ECO:0000256" key="2">
    <source>
        <dbReference type="ARBA" id="ARBA00013855"/>
    </source>
</evidence>
<protein>
    <recommendedName>
        <fullName evidence="2 5">Cell shape-determining protein MreC</fullName>
    </recommendedName>
    <alternativeName>
        <fullName evidence="4 5">Cell shape protein MreC</fullName>
    </alternativeName>
</protein>
<accession>A0A1W2CEN2</accession>
<keyword evidence="10" id="KW-1185">Reference proteome</keyword>
<dbReference type="PANTHER" id="PTHR34138:SF1">
    <property type="entry name" value="CELL SHAPE-DETERMINING PROTEIN MREC"/>
    <property type="match status" value="1"/>
</dbReference>
<evidence type="ECO:0000256" key="6">
    <source>
        <dbReference type="SAM" id="Coils"/>
    </source>
</evidence>
<feature type="coiled-coil region" evidence="6">
    <location>
        <begin position="67"/>
        <end position="94"/>
    </location>
</feature>
<dbReference type="InterPro" id="IPR042175">
    <property type="entry name" value="Cell/Rod_MreC_2"/>
</dbReference>
<feature type="compositionally biased region" description="Polar residues" evidence="7">
    <location>
        <begin position="283"/>
        <end position="298"/>
    </location>
</feature>
<dbReference type="STRING" id="112901.SAMN04488500_110107"/>
<evidence type="ECO:0000259" key="8">
    <source>
        <dbReference type="Pfam" id="PF04085"/>
    </source>
</evidence>
<comment type="similarity">
    <text evidence="1 5">Belongs to the MreC family.</text>
</comment>
<organism evidence="9 10">
    <name type="scientific">Sporomusa malonica</name>
    <dbReference type="NCBI Taxonomy" id="112901"/>
    <lineage>
        <taxon>Bacteria</taxon>
        <taxon>Bacillati</taxon>
        <taxon>Bacillota</taxon>
        <taxon>Negativicutes</taxon>
        <taxon>Selenomonadales</taxon>
        <taxon>Sporomusaceae</taxon>
        <taxon>Sporomusa</taxon>
    </lineage>
</organism>
<dbReference type="Gene3D" id="2.40.10.350">
    <property type="entry name" value="Rod shape-determining protein MreC, domain 2"/>
    <property type="match status" value="1"/>
</dbReference>
<keyword evidence="3 5" id="KW-0133">Cell shape</keyword>
<evidence type="ECO:0000256" key="1">
    <source>
        <dbReference type="ARBA" id="ARBA00009369"/>
    </source>
</evidence>
<feature type="region of interest" description="Disordered" evidence="7">
    <location>
        <begin position="280"/>
        <end position="306"/>
    </location>
</feature>
<evidence type="ECO:0000256" key="3">
    <source>
        <dbReference type="ARBA" id="ARBA00022960"/>
    </source>
</evidence>
<dbReference type="AlphaFoldDB" id="A0A1W2CEN2"/>
<dbReference type="InterPro" id="IPR007221">
    <property type="entry name" value="MreC"/>
</dbReference>
<comment type="function">
    <text evidence="5">Involved in formation and maintenance of cell shape.</text>
</comment>
<dbReference type="NCBIfam" id="TIGR00219">
    <property type="entry name" value="mreC"/>
    <property type="match status" value="1"/>
</dbReference>
<dbReference type="OrthoDB" id="9792313at2"/>
<evidence type="ECO:0000256" key="5">
    <source>
        <dbReference type="PIRNR" id="PIRNR038471"/>
    </source>
</evidence>
<dbReference type="EMBL" id="FWXI01000010">
    <property type="protein sequence ID" value="SMC83098.1"/>
    <property type="molecule type" value="Genomic_DNA"/>
</dbReference>
<dbReference type="InterPro" id="IPR055342">
    <property type="entry name" value="MreC_beta-barrel_core"/>
</dbReference>
<evidence type="ECO:0000256" key="7">
    <source>
        <dbReference type="SAM" id="MobiDB-lite"/>
    </source>
</evidence>
<gene>
    <name evidence="9" type="ORF">SAMN04488500_110107</name>
</gene>
<evidence type="ECO:0000313" key="10">
    <source>
        <dbReference type="Proteomes" id="UP000192738"/>
    </source>
</evidence>
<dbReference type="Gene3D" id="2.40.10.340">
    <property type="entry name" value="Rod shape-determining protein MreC, domain 1"/>
    <property type="match status" value="1"/>
</dbReference>
<evidence type="ECO:0000313" key="9">
    <source>
        <dbReference type="EMBL" id="SMC83098.1"/>
    </source>
</evidence>
<dbReference type="RefSeq" id="WP_084576174.1">
    <property type="nucleotide sequence ID" value="NZ_CP155572.1"/>
</dbReference>
<proteinExistence type="inferred from homology"/>
<dbReference type="PANTHER" id="PTHR34138">
    <property type="entry name" value="CELL SHAPE-DETERMINING PROTEIN MREC"/>
    <property type="match status" value="1"/>
</dbReference>
<dbReference type="PIRSF" id="PIRSF038471">
    <property type="entry name" value="MreC"/>
    <property type="match status" value="1"/>
</dbReference>
<dbReference type="Pfam" id="PF04085">
    <property type="entry name" value="MreC"/>
    <property type="match status" value="1"/>
</dbReference>
<dbReference type="InterPro" id="IPR042177">
    <property type="entry name" value="Cell/Rod_1"/>
</dbReference>
<dbReference type="GO" id="GO:0005886">
    <property type="term" value="C:plasma membrane"/>
    <property type="evidence" value="ECO:0007669"/>
    <property type="project" value="TreeGrafter"/>
</dbReference>
<feature type="domain" description="Rod shape-determining protein MreC beta-barrel core" evidence="8">
    <location>
        <begin position="121"/>
        <end position="270"/>
    </location>
</feature>
<sequence>MRFIHKKAVILIVAVLTVFLLASTISQGKHQFTFMERVVVTLLIPVEYVLGKVGHGLRQTGLFTGQIMTVYQDNQTLKAEIAELRQNNVSVTEVLAENARLRTMLDYRKGAPQFDFVTAQVIARDPGTWTSVIMINRGTVDGIAKDMAVVTAQGLVGSVVSVYNNAAKVQLILDPRSAVGSLVQRSESRVAGIVEGNGSNPVSPRMINIARDADIIKSDKVITSGFGGIYPKGILVGEVLDIINDEGGLLKYAVLKPAVDFDRLEEVLIIVRSREPVAMPQPAVQQTVPGQAIQSGQPTLPKGAGQ</sequence>
<evidence type="ECO:0000256" key="4">
    <source>
        <dbReference type="ARBA" id="ARBA00032089"/>
    </source>
</evidence>
<name>A0A1W2CEN2_9FIRM</name>
<reference evidence="9 10" key="1">
    <citation type="submission" date="2017-04" db="EMBL/GenBank/DDBJ databases">
        <authorList>
            <person name="Afonso C.L."/>
            <person name="Miller P.J."/>
            <person name="Scott M.A."/>
            <person name="Spackman E."/>
            <person name="Goraichik I."/>
            <person name="Dimitrov K.M."/>
            <person name="Suarez D.L."/>
            <person name="Swayne D.E."/>
        </authorList>
    </citation>
    <scope>NUCLEOTIDE SEQUENCE [LARGE SCALE GENOMIC DNA]</scope>
    <source>
        <strain evidence="9 10">DSM 5090</strain>
    </source>
</reference>
<keyword evidence="6" id="KW-0175">Coiled coil</keyword>
<dbReference type="GO" id="GO:0008360">
    <property type="term" value="P:regulation of cell shape"/>
    <property type="evidence" value="ECO:0007669"/>
    <property type="project" value="UniProtKB-KW"/>
</dbReference>